<comment type="function">
    <text evidence="12">Flavin transferase that catalyzes the transfer of the FMN moiety of FAD and its covalent binding to the hydroxyl group of a threonine residue in a target flavoprotein.</text>
</comment>
<comment type="subcellular location">
    <subcellularLocation>
        <location evidence="12">Cell inner membrane</location>
        <topology evidence="12">Lipid-anchor</topology>
        <orientation evidence="12">Periplasmic side</orientation>
    </subcellularLocation>
</comment>
<evidence type="ECO:0000256" key="5">
    <source>
        <dbReference type="ARBA" id="ARBA00022723"/>
    </source>
</evidence>
<dbReference type="GeneID" id="42774938"/>
<dbReference type="AlphaFoldDB" id="A0A173XGP2"/>
<gene>
    <name evidence="13" type="ORF">CP373A1_04125</name>
</gene>
<keyword evidence="3 10" id="KW-0285">Flavoprotein</keyword>
<feature type="binding site" evidence="11">
    <location>
        <position position="176"/>
    </location>
    <ligand>
        <name>Mg(2+)</name>
        <dbReference type="ChEBI" id="CHEBI:18420"/>
    </ligand>
</feature>
<evidence type="ECO:0000256" key="3">
    <source>
        <dbReference type="ARBA" id="ARBA00022630"/>
    </source>
</evidence>
<dbReference type="Gene3D" id="3.10.520.10">
    <property type="entry name" value="ApbE-like domains"/>
    <property type="match status" value="1"/>
</dbReference>
<keyword evidence="14" id="KW-1185">Reference proteome</keyword>
<comment type="similarity">
    <text evidence="10 12">Belongs to the ApbE family.</text>
</comment>
<comment type="caution">
    <text evidence="13">The sequence shown here is derived from an EMBL/GenBank/DDBJ whole genome shotgun (WGS) entry which is preliminary data.</text>
</comment>
<keyword evidence="12" id="KW-0997">Cell inner membrane</keyword>
<dbReference type="EMBL" id="MAPZ01000011">
    <property type="protein sequence ID" value="OBY11586.1"/>
    <property type="molecule type" value="Genomic_DNA"/>
</dbReference>
<evidence type="ECO:0000256" key="6">
    <source>
        <dbReference type="ARBA" id="ARBA00022827"/>
    </source>
</evidence>
<feature type="binding site" evidence="11">
    <location>
        <position position="290"/>
    </location>
    <ligand>
        <name>Mg(2+)</name>
        <dbReference type="ChEBI" id="CHEBI:18420"/>
    </ligand>
</feature>
<evidence type="ECO:0000313" key="14">
    <source>
        <dbReference type="Proteomes" id="UP000092714"/>
    </source>
</evidence>
<evidence type="ECO:0000256" key="11">
    <source>
        <dbReference type="PIRSR" id="PIRSR006268-2"/>
    </source>
</evidence>
<dbReference type="PROSITE" id="PS51257">
    <property type="entry name" value="PROKAR_LIPOPROTEIN"/>
    <property type="match status" value="1"/>
</dbReference>
<sequence length="346" mass="38323">MKNRNKVISLLIGIFLIFSLIGCTNSKDDSKPLSKTEYFMGTVVTVTLYDNKSEKIIDKAFEEVKKIEQLVSINMDGTELDEVNNNSGIKPVKVSDDTYNIIKKGLEYSSLTNGSFDITIGPLVKLWSIGLPEAKVPTLDEIKGTLKYINYKDVEINDSEKTVFLKKPGMIIDLGGIAKGYTADVIAQTLKDEGVEKAIIDLGGNIYALGEKSENTLWRIGIQNPDQTRGEIVGSINVKDKSIVTSGIYERFIEQDGVKYHHILSPESGYPYDNEIAGVTIISDKSIDGDALSTSVFSMGITKGLEFINSQPDTEAIFITKDHKIYLTEGSQEIFKLTNDDFEIMN</sequence>
<keyword evidence="7 10" id="KW-0460">Magnesium</keyword>
<dbReference type="GO" id="GO:0016740">
    <property type="term" value="F:transferase activity"/>
    <property type="evidence" value="ECO:0007669"/>
    <property type="project" value="UniProtKB-UniRule"/>
</dbReference>
<evidence type="ECO:0000256" key="4">
    <source>
        <dbReference type="ARBA" id="ARBA00022679"/>
    </source>
</evidence>
<keyword evidence="12" id="KW-0472">Membrane</keyword>
<dbReference type="InterPro" id="IPR024932">
    <property type="entry name" value="ApbE"/>
</dbReference>
<evidence type="ECO:0000256" key="12">
    <source>
        <dbReference type="RuleBase" id="RU363002"/>
    </source>
</evidence>
<dbReference type="EC" id="2.7.1.180" evidence="1 10"/>
<evidence type="ECO:0000256" key="8">
    <source>
        <dbReference type="ARBA" id="ARBA00031306"/>
    </source>
</evidence>
<evidence type="ECO:0000256" key="2">
    <source>
        <dbReference type="ARBA" id="ARBA00016337"/>
    </source>
</evidence>
<evidence type="ECO:0000256" key="9">
    <source>
        <dbReference type="ARBA" id="ARBA00048540"/>
    </source>
</evidence>
<dbReference type="InterPro" id="IPR003374">
    <property type="entry name" value="ApbE-like_sf"/>
</dbReference>
<keyword evidence="12" id="KW-1003">Cell membrane</keyword>
<keyword evidence="6 10" id="KW-0274">FAD</keyword>
<evidence type="ECO:0000256" key="7">
    <source>
        <dbReference type="ARBA" id="ARBA00022842"/>
    </source>
</evidence>
<dbReference type="PANTHER" id="PTHR30040:SF2">
    <property type="entry name" value="FAD:PROTEIN FMN TRANSFERASE"/>
    <property type="match status" value="1"/>
</dbReference>
<dbReference type="Pfam" id="PF02424">
    <property type="entry name" value="ApbE"/>
    <property type="match status" value="1"/>
</dbReference>
<keyword evidence="12" id="KW-0449">Lipoprotein</keyword>
<dbReference type="GO" id="GO:0005886">
    <property type="term" value="C:plasma membrane"/>
    <property type="evidence" value="ECO:0007669"/>
    <property type="project" value="UniProtKB-SubCell"/>
</dbReference>
<evidence type="ECO:0000256" key="1">
    <source>
        <dbReference type="ARBA" id="ARBA00011955"/>
    </source>
</evidence>
<dbReference type="eggNOG" id="COG1477">
    <property type="taxonomic scope" value="Bacteria"/>
</dbReference>
<comment type="catalytic activity">
    <reaction evidence="9 10 12">
        <text>L-threonyl-[protein] + FAD = FMN-L-threonyl-[protein] + AMP + H(+)</text>
        <dbReference type="Rhea" id="RHEA:36847"/>
        <dbReference type="Rhea" id="RHEA-COMP:11060"/>
        <dbReference type="Rhea" id="RHEA-COMP:11061"/>
        <dbReference type="ChEBI" id="CHEBI:15378"/>
        <dbReference type="ChEBI" id="CHEBI:30013"/>
        <dbReference type="ChEBI" id="CHEBI:57692"/>
        <dbReference type="ChEBI" id="CHEBI:74257"/>
        <dbReference type="ChEBI" id="CHEBI:456215"/>
        <dbReference type="EC" id="2.7.1.180"/>
    </reaction>
</comment>
<feature type="binding site" evidence="11">
    <location>
        <position position="294"/>
    </location>
    <ligand>
        <name>Mg(2+)</name>
        <dbReference type="ChEBI" id="CHEBI:18420"/>
    </ligand>
</feature>
<dbReference type="GO" id="GO:0046872">
    <property type="term" value="F:metal ion binding"/>
    <property type="evidence" value="ECO:0007669"/>
    <property type="project" value="UniProtKB-UniRule"/>
</dbReference>
<dbReference type="PANTHER" id="PTHR30040">
    <property type="entry name" value="THIAMINE BIOSYNTHESIS LIPOPROTEIN APBE"/>
    <property type="match status" value="1"/>
</dbReference>
<organism evidence="13 14">
    <name type="scientific">Clostridium paraputrificum</name>
    <dbReference type="NCBI Taxonomy" id="29363"/>
    <lineage>
        <taxon>Bacteria</taxon>
        <taxon>Bacillati</taxon>
        <taxon>Bacillota</taxon>
        <taxon>Clostridia</taxon>
        <taxon>Eubacteriales</taxon>
        <taxon>Clostridiaceae</taxon>
        <taxon>Clostridium</taxon>
    </lineage>
</organism>
<accession>A0A173XGP2</accession>
<comment type="cofactor">
    <cofactor evidence="11">
        <name>Mg(2+)</name>
        <dbReference type="ChEBI" id="CHEBI:18420"/>
    </cofactor>
    <cofactor evidence="11">
        <name>Mn(2+)</name>
        <dbReference type="ChEBI" id="CHEBI:29035"/>
    </cofactor>
    <text evidence="11">Magnesium. Can also use manganese.</text>
</comment>
<dbReference type="PIRSF" id="PIRSF006268">
    <property type="entry name" value="ApbE"/>
    <property type="match status" value="1"/>
</dbReference>
<evidence type="ECO:0000256" key="10">
    <source>
        <dbReference type="PIRNR" id="PIRNR006268"/>
    </source>
</evidence>
<reference evidence="13 14" key="1">
    <citation type="submission" date="2016-06" db="EMBL/GenBank/DDBJ databases">
        <authorList>
            <person name="Kjaerup R.B."/>
            <person name="Dalgaard T.S."/>
            <person name="Juul-Madsen H.R."/>
        </authorList>
    </citation>
    <scope>NUCLEOTIDE SEQUENCE [LARGE SCALE GENOMIC DNA]</scope>
    <source>
        <strain evidence="13 14">373-A1</strain>
    </source>
</reference>
<keyword evidence="5 10" id="KW-0479">Metal-binding</keyword>
<dbReference type="OrthoDB" id="9778595at2"/>
<protein>
    <recommendedName>
        <fullName evidence="2 10">FAD:protein FMN transferase</fullName>
        <ecNumber evidence="1 10">2.7.1.180</ecNumber>
    </recommendedName>
    <alternativeName>
        <fullName evidence="8 10">Flavin transferase</fullName>
    </alternativeName>
</protein>
<dbReference type="SUPFAM" id="SSF143631">
    <property type="entry name" value="ApbE-like"/>
    <property type="match status" value="1"/>
</dbReference>
<dbReference type="Proteomes" id="UP000092714">
    <property type="component" value="Unassembled WGS sequence"/>
</dbReference>
<name>A0A173XGP2_9CLOT</name>
<keyword evidence="4 10" id="KW-0808">Transferase</keyword>
<dbReference type="RefSeq" id="WP_027097104.1">
    <property type="nucleotide sequence ID" value="NZ_CABHIH010000002.1"/>
</dbReference>
<proteinExistence type="inferred from homology"/>
<evidence type="ECO:0000313" key="13">
    <source>
        <dbReference type="EMBL" id="OBY11586.1"/>
    </source>
</evidence>